<dbReference type="AlphaFoldDB" id="A0A2S4Q1C9"/>
<comment type="caution">
    <text evidence="3">The sequence shown here is derived from an EMBL/GenBank/DDBJ whole genome shotgun (WGS) entry which is preliminary data.</text>
</comment>
<dbReference type="Pfam" id="PF00722">
    <property type="entry name" value="Glyco_hydro_16"/>
    <property type="match status" value="1"/>
</dbReference>
<name>A0A2S4Q1C9_9PEZI</name>
<dbReference type="Proteomes" id="UP000237438">
    <property type="component" value="Unassembled WGS sequence"/>
</dbReference>
<dbReference type="GO" id="GO:0004553">
    <property type="term" value="F:hydrolase activity, hydrolyzing O-glycosyl compounds"/>
    <property type="evidence" value="ECO:0007669"/>
    <property type="project" value="InterPro"/>
</dbReference>
<protein>
    <recommendedName>
        <fullName evidence="2">GH16 domain-containing protein</fullName>
    </recommendedName>
</protein>
<dbReference type="EMBL" id="PEDP01000032">
    <property type="protein sequence ID" value="POS88093.1"/>
    <property type="molecule type" value="Genomic_DNA"/>
</dbReference>
<keyword evidence="4" id="KW-1185">Reference proteome</keyword>
<reference evidence="3 4" key="1">
    <citation type="submission" date="2017-10" db="EMBL/GenBank/DDBJ databases">
        <title>Development of genomic resources for the powdery mildew, Erysiphe pulchra.</title>
        <authorList>
            <person name="Wadl P.A."/>
            <person name="Mack B.M."/>
            <person name="Moore G."/>
            <person name="Beltz S.B."/>
        </authorList>
    </citation>
    <scope>NUCLEOTIDE SEQUENCE [LARGE SCALE GENOMIC DNA]</scope>
    <source>
        <strain evidence="3">Cflorida</strain>
    </source>
</reference>
<evidence type="ECO:0000313" key="4">
    <source>
        <dbReference type="Proteomes" id="UP000237438"/>
    </source>
</evidence>
<dbReference type="STRING" id="225359.A0A2S4Q1C9"/>
<proteinExistence type="predicted"/>
<evidence type="ECO:0000256" key="1">
    <source>
        <dbReference type="SAM" id="SignalP"/>
    </source>
</evidence>
<accession>A0A2S4Q1C9</accession>
<dbReference type="Gene3D" id="2.60.120.200">
    <property type="match status" value="1"/>
</dbReference>
<dbReference type="CDD" id="cd00413">
    <property type="entry name" value="Glyco_hydrolase_16"/>
    <property type="match status" value="1"/>
</dbReference>
<organism evidence="3 4">
    <name type="scientific">Erysiphe pulchra</name>
    <dbReference type="NCBI Taxonomy" id="225359"/>
    <lineage>
        <taxon>Eukaryota</taxon>
        <taxon>Fungi</taxon>
        <taxon>Dikarya</taxon>
        <taxon>Ascomycota</taxon>
        <taxon>Pezizomycotina</taxon>
        <taxon>Leotiomycetes</taxon>
        <taxon>Erysiphales</taxon>
        <taxon>Erysiphaceae</taxon>
        <taxon>Erysiphe</taxon>
    </lineage>
</organism>
<dbReference type="PROSITE" id="PS51762">
    <property type="entry name" value="GH16_2"/>
    <property type="match status" value="1"/>
</dbReference>
<dbReference type="PANTHER" id="PTHR38121">
    <property type="entry name" value="GH16 DOMAIN-CONTAINING PROTEIN"/>
    <property type="match status" value="1"/>
</dbReference>
<dbReference type="PANTHER" id="PTHR38121:SF4">
    <property type="entry name" value="GH16 DOMAIN-CONTAINING PROTEIN-RELATED"/>
    <property type="match status" value="1"/>
</dbReference>
<gene>
    <name evidence="3" type="ORF">EPUL_000606</name>
</gene>
<dbReference type="OrthoDB" id="4388755at2759"/>
<dbReference type="SUPFAM" id="SSF49899">
    <property type="entry name" value="Concanavalin A-like lectins/glucanases"/>
    <property type="match status" value="1"/>
</dbReference>
<feature type="chain" id="PRO_5015540136" description="GH16 domain-containing protein" evidence="1">
    <location>
        <begin position="21"/>
        <end position="422"/>
    </location>
</feature>
<keyword evidence="1" id="KW-0732">Signal</keyword>
<dbReference type="InterPro" id="IPR013320">
    <property type="entry name" value="ConA-like_dom_sf"/>
</dbReference>
<evidence type="ECO:0000313" key="3">
    <source>
        <dbReference type="EMBL" id="POS88093.1"/>
    </source>
</evidence>
<dbReference type="InterPro" id="IPR000757">
    <property type="entry name" value="Beta-glucanase-like"/>
</dbReference>
<feature type="domain" description="GH16" evidence="2">
    <location>
        <begin position="71"/>
        <end position="304"/>
    </location>
</feature>
<feature type="signal peptide" evidence="1">
    <location>
        <begin position="1"/>
        <end position="20"/>
    </location>
</feature>
<dbReference type="GO" id="GO:0005975">
    <property type="term" value="P:carbohydrate metabolic process"/>
    <property type="evidence" value="ECO:0007669"/>
    <property type="project" value="InterPro"/>
</dbReference>
<feature type="non-terminal residue" evidence="3">
    <location>
        <position position="422"/>
    </location>
</feature>
<evidence type="ECO:0000259" key="2">
    <source>
        <dbReference type="PROSITE" id="PS51762"/>
    </source>
</evidence>
<sequence>MRYPAIVALFLCLVISFTTAAVKDNGKKCDCFRTTGPSAGYFTNHMFQDFRKISTGDVPKLLTTTKDTTEASVTNNFFKSDSWTKNWYIQHWNNTDSMNETSATLLMINSPNNVYIVEKSPSDPKQTWMTLRTARAPDFQSTSEIDTVTSNMLFLSVRYMARIRGDPGACAGFFTYLPPGSDPTTVQEADIEILTGAPVNYVQFTNQPSFDDQGRELQQASKNTSVPKTNDYSQWNVWRMDWMPGQTSWYVNDVPVANISFQTPKDPAGLIMNMWSDGGLWTGNMSRDTNLESPFGRLNRREPELCEAVCSLDENITAATDLCPKAPFQNSTYANRLVKCRRLRTSTEAEVKLATIASLLTTKYQTQPTISISNTTTLGLMRGAGIDKDMYDPDTEQQRAYMRSVNPNKLVDAYPLDDDVYF</sequence>